<feature type="domain" description="Tetrapyrrole methylase" evidence="8">
    <location>
        <begin position="23"/>
        <end position="230"/>
    </location>
</feature>
<dbReference type="InterPro" id="IPR035996">
    <property type="entry name" value="4pyrrol_Methylase_sf"/>
</dbReference>
<evidence type="ECO:0000259" key="8">
    <source>
        <dbReference type="Pfam" id="PF00590"/>
    </source>
</evidence>
<dbReference type="PANTHER" id="PTHR45790:SF3">
    <property type="entry name" value="S-ADENOSYL-L-METHIONINE-DEPENDENT UROPORPHYRINOGEN III METHYLTRANSFERASE, CHLOROPLASTIC"/>
    <property type="match status" value="1"/>
</dbReference>
<evidence type="ECO:0000256" key="5">
    <source>
        <dbReference type="ARBA" id="ARBA00022691"/>
    </source>
</evidence>
<dbReference type="Gene3D" id="3.30.950.10">
    <property type="entry name" value="Methyltransferase, Cobalt-precorrin-4 Transmethylase, Domain 2"/>
    <property type="match status" value="1"/>
</dbReference>
<evidence type="ECO:0000313" key="10">
    <source>
        <dbReference type="Proteomes" id="UP000636264"/>
    </source>
</evidence>
<keyword evidence="3" id="KW-0489">Methyltransferase</keyword>
<protein>
    <recommendedName>
        <fullName evidence="2">uroporphyrinogen-III C-methyltransferase</fullName>
        <ecNumber evidence="2">2.1.1.107</ecNumber>
    </recommendedName>
</protein>
<comment type="pathway">
    <text evidence="7">Porphyrin-containing compound metabolism; siroheme biosynthesis; precorrin-2 from uroporphyrinogen III: step 1/1.</text>
</comment>
<dbReference type="EMBL" id="BMIF01000015">
    <property type="protein sequence ID" value="GGA79315.1"/>
    <property type="molecule type" value="Genomic_DNA"/>
</dbReference>
<gene>
    <name evidence="9" type="ORF">GCM10011385_36900</name>
</gene>
<dbReference type="GO" id="GO:0019354">
    <property type="term" value="P:siroheme biosynthetic process"/>
    <property type="evidence" value="ECO:0007669"/>
    <property type="project" value="InterPro"/>
</dbReference>
<comment type="caution">
    <text evidence="9">The sequence shown here is derived from an EMBL/GenBank/DDBJ whole genome shotgun (WGS) entry which is preliminary data.</text>
</comment>
<comment type="similarity">
    <text evidence="1">Belongs to the precorrin methyltransferase family.</text>
</comment>
<keyword evidence="5" id="KW-0949">S-adenosyl-L-methionine</keyword>
<organism evidence="9 10">
    <name type="scientific">Nitratireductor aestuarii</name>
    <dbReference type="NCBI Taxonomy" id="1735103"/>
    <lineage>
        <taxon>Bacteria</taxon>
        <taxon>Pseudomonadati</taxon>
        <taxon>Pseudomonadota</taxon>
        <taxon>Alphaproteobacteria</taxon>
        <taxon>Hyphomicrobiales</taxon>
        <taxon>Phyllobacteriaceae</taxon>
        <taxon>Nitratireductor</taxon>
    </lineage>
</organism>
<dbReference type="Proteomes" id="UP000636264">
    <property type="component" value="Unassembled WGS sequence"/>
</dbReference>
<evidence type="ECO:0000313" key="9">
    <source>
        <dbReference type="EMBL" id="GGA79315.1"/>
    </source>
</evidence>
<dbReference type="InterPro" id="IPR000878">
    <property type="entry name" value="4pyrrol_Mease"/>
</dbReference>
<dbReference type="GO" id="GO:0004851">
    <property type="term" value="F:uroporphyrin-III C-methyltransferase activity"/>
    <property type="evidence" value="ECO:0007669"/>
    <property type="project" value="UniProtKB-EC"/>
</dbReference>
<evidence type="ECO:0000256" key="7">
    <source>
        <dbReference type="ARBA" id="ARBA00025705"/>
    </source>
</evidence>
<evidence type="ECO:0000256" key="1">
    <source>
        <dbReference type="ARBA" id="ARBA00005879"/>
    </source>
</evidence>
<dbReference type="NCBIfam" id="NF004790">
    <property type="entry name" value="PRK06136.1"/>
    <property type="match status" value="1"/>
</dbReference>
<dbReference type="InterPro" id="IPR014777">
    <property type="entry name" value="4pyrrole_Mease_sub1"/>
</dbReference>
<name>A0A916S0L6_9HYPH</name>
<evidence type="ECO:0000256" key="2">
    <source>
        <dbReference type="ARBA" id="ARBA00012162"/>
    </source>
</evidence>
<dbReference type="InterPro" id="IPR050161">
    <property type="entry name" value="Siro_Cobalamin_biosynth"/>
</dbReference>
<dbReference type="Pfam" id="PF00590">
    <property type="entry name" value="TP_methylase"/>
    <property type="match status" value="1"/>
</dbReference>
<sequence length="267" mass="27325">MTQLTDIIGRLDFEGETFEPGHVWLAGAGPGGLGCLTLAVIAALGAADAIVYDALVDPAVLEAGSGERHFVGKRAGQPSVSQEAINALIIKLARQGKRVLRLKGGDPNIFGRGGEEAFALARVGVPFRFLPGITSGLGALSQASIPATMRGVNKAIILATGHAAGSDDDLDWRALAQTGQPMVIYMGLRNLPTIVAALISGGLASETPAAILVAASTADERVLVADLGSIVARAEVERVAAPALIVVGEIVARRAELASILQLGEAS</sequence>
<keyword evidence="10" id="KW-1185">Reference proteome</keyword>
<proteinExistence type="inferred from homology"/>
<dbReference type="InterPro" id="IPR014776">
    <property type="entry name" value="4pyrrole_Mease_sub2"/>
</dbReference>
<dbReference type="EC" id="2.1.1.107" evidence="2"/>
<reference evidence="9" key="2">
    <citation type="submission" date="2020-09" db="EMBL/GenBank/DDBJ databases">
        <authorList>
            <person name="Sun Q."/>
            <person name="Zhou Y."/>
        </authorList>
    </citation>
    <scope>NUCLEOTIDE SEQUENCE</scope>
    <source>
        <strain evidence="9">CGMCC 1.15320</strain>
    </source>
</reference>
<dbReference type="NCBIfam" id="TIGR01469">
    <property type="entry name" value="cobA_cysG_Cterm"/>
    <property type="match status" value="1"/>
</dbReference>
<dbReference type="AlphaFoldDB" id="A0A916S0L6"/>
<dbReference type="InterPro" id="IPR006366">
    <property type="entry name" value="CobA/CysG_C"/>
</dbReference>
<evidence type="ECO:0000256" key="4">
    <source>
        <dbReference type="ARBA" id="ARBA00022679"/>
    </source>
</evidence>
<dbReference type="GO" id="GO:0032259">
    <property type="term" value="P:methylation"/>
    <property type="evidence" value="ECO:0007669"/>
    <property type="project" value="UniProtKB-KW"/>
</dbReference>
<evidence type="ECO:0000256" key="6">
    <source>
        <dbReference type="ARBA" id="ARBA00023244"/>
    </source>
</evidence>
<dbReference type="FunFam" id="3.40.1010.10:FF:000001">
    <property type="entry name" value="Siroheme synthase"/>
    <property type="match status" value="1"/>
</dbReference>
<dbReference type="RefSeq" id="WP_188722586.1">
    <property type="nucleotide sequence ID" value="NZ_BMIF01000015.1"/>
</dbReference>
<evidence type="ECO:0000256" key="3">
    <source>
        <dbReference type="ARBA" id="ARBA00022603"/>
    </source>
</evidence>
<keyword evidence="6" id="KW-0627">Porphyrin biosynthesis</keyword>
<keyword evidence="4" id="KW-0808">Transferase</keyword>
<dbReference type="SUPFAM" id="SSF53790">
    <property type="entry name" value="Tetrapyrrole methylase"/>
    <property type="match status" value="1"/>
</dbReference>
<dbReference type="Gene3D" id="3.40.1010.10">
    <property type="entry name" value="Cobalt-precorrin-4 Transmethylase, Domain 1"/>
    <property type="match status" value="1"/>
</dbReference>
<accession>A0A916S0L6</accession>
<dbReference type="CDD" id="cd11642">
    <property type="entry name" value="SUMT"/>
    <property type="match status" value="1"/>
</dbReference>
<reference evidence="9" key="1">
    <citation type="journal article" date="2014" name="Int. J. Syst. Evol. Microbiol.">
        <title>Complete genome sequence of Corynebacterium casei LMG S-19264T (=DSM 44701T), isolated from a smear-ripened cheese.</title>
        <authorList>
            <consortium name="US DOE Joint Genome Institute (JGI-PGF)"/>
            <person name="Walter F."/>
            <person name="Albersmeier A."/>
            <person name="Kalinowski J."/>
            <person name="Ruckert C."/>
        </authorList>
    </citation>
    <scope>NUCLEOTIDE SEQUENCE</scope>
    <source>
        <strain evidence="9">CGMCC 1.15320</strain>
    </source>
</reference>
<dbReference type="PANTHER" id="PTHR45790">
    <property type="entry name" value="SIROHEME SYNTHASE-RELATED"/>
    <property type="match status" value="1"/>
</dbReference>